<evidence type="ECO:0000313" key="3">
    <source>
        <dbReference type="Proteomes" id="UP001561046"/>
    </source>
</evidence>
<dbReference type="EMBL" id="JBFYGN010000002">
    <property type="protein sequence ID" value="MEX8191512.1"/>
    <property type="molecule type" value="Genomic_DNA"/>
</dbReference>
<evidence type="ECO:0000313" key="2">
    <source>
        <dbReference type="EMBL" id="MEX8191512.1"/>
    </source>
</evidence>
<dbReference type="InterPro" id="IPR039422">
    <property type="entry name" value="MarR/SlyA-like"/>
</dbReference>
<name>A0ABV3ZPF7_9BURK</name>
<comment type="caution">
    <text evidence="2">The sequence shown here is derived from an EMBL/GenBank/DDBJ whole genome shotgun (WGS) entry which is preliminary data.</text>
</comment>
<dbReference type="PANTHER" id="PTHR33164:SF95">
    <property type="entry name" value="TRANSCRIPTIONAL REGULATOR"/>
    <property type="match status" value="1"/>
</dbReference>
<protein>
    <submittedName>
        <fullName evidence="2">MarR family winged helix-turn-helix transcriptional regulator</fullName>
    </submittedName>
</protein>
<organism evidence="2 3">
    <name type="scientific">Comamonas guangdongensis</name>
    <dbReference type="NCBI Taxonomy" id="510515"/>
    <lineage>
        <taxon>Bacteria</taxon>
        <taxon>Pseudomonadati</taxon>
        <taxon>Pseudomonadota</taxon>
        <taxon>Betaproteobacteria</taxon>
        <taxon>Burkholderiales</taxon>
        <taxon>Comamonadaceae</taxon>
        <taxon>Comamonas</taxon>
    </lineage>
</organism>
<dbReference type="PANTHER" id="PTHR33164">
    <property type="entry name" value="TRANSCRIPTIONAL REGULATOR, MARR FAMILY"/>
    <property type="match status" value="1"/>
</dbReference>
<gene>
    <name evidence="2" type="ORF">AB6724_01515</name>
</gene>
<dbReference type="InterPro" id="IPR036390">
    <property type="entry name" value="WH_DNA-bd_sf"/>
</dbReference>
<evidence type="ECO:0000259" key="1">
    <source>
        <dbReference type="PROSITE" id="PS50995"/>
    </source>
</evidence>
<dbReference type="SUPFAM" id="SSF46785">
    <property type="entry name" value="Winged helix' DNA-binding domain"/>
    <property type="match status" value="1"/>
</dbReference>
<reference evidence="2 3" key="1">
    <citation type="journal article" date="2013" name="Int. J. Syst. Evol. Microbiol.">
        <title>Comamonas guangdongensis sp. nov., isolated from subterranean forest sediment, and emended description of the genus Comamonas.</title>
        <authorList>
            <person name="Zhang J."/>
            <person name="Wang Y."/>
            <person name="Zhou S."/>
            <person name="Wu C."/>
            <person name="He J."/>
            <person name="Li F."/>
        </authorList>
    </citation>
    <scope>NUCLEOTIDE SEQUENCE [LARGE SCALE GENOMIC DNA]</scope>
    <source>
        <strain evidence="2 3">CCTCC AB2011133</strain>
    </source>
</reference>
<sequence>MNRTSPPSHSAAQQEVCSQTLPLNEFLTFKIVALANALQTQVTRHYIAPVTPVGLTEWRLMGLLHQHGETHAGALARISLMDKAQISRSLQPLIDRQWVLRRVDPQHGRRHLLSLSEQGLANFNQVLEQARPFQAALLNALSAEERAALDQIMGKLVRAAAVIDAEATRRRGPDSAAVPAE</sequence>
<dbReference type="RefSeq" id="WP_369336739.1">
    <property type="nucleotide sequence ID" value="NZ_JBFYGN010000002.1"/>
</dbReference>
<feature type="domain" description="HTH marR-type" evidence="1">
    <location>
        <begin position="24"/>
        <end position="158"/>
    </location>
</feature>
<dbReference type="SMART" id="SM00347">
    <property type="entry name" value="HTH_MARR"/>
    <property type="match status" value="1"/>
</dbReference>
<dbReference type="InterPro" id="IPR000835">
    <property type="entry name" value="HTH_MarR-typ"/>
</dbReference>
<keyword evidence="3" id="KW-1185">Reference proteome</keyword>
<dbReference type="InterPro" id="IPR036388">
    <property type="entry name" value="WH-like_DNA-bd_sf"/>
</dbReference>
<dbReference type="Pfam" id="PF12802">
    <property type="entry name" value="MarR_2"/>
    <property type="match status" value="1"/>
</dbReference>
<proteinExistence type="predicted"/>
<dbReference type="Proteomes" id="UP001561046">
    <property type="component" value="Unassembled WGS sequence"/>
</dbReference>
<dbReference type="Gene3D" id="1.10.10.10">
    <property type="entry name" value="Winged helix-like DNA-binding domain superfamily/Winged helix DNA-binding domain"/>
    <property type="match status" value="1"/>
</dbReference>
<dbReference type="PROSITE" id="PS50995">
    <property type="entry name" value="HTH_MARR_2"/>
    <property type="match status" value="1"/>
</dbReference>
<accession>A0ABV3ZPF7</accession>